<accession>A0AAV6VW28</accession>
<sequence>MAKKKKKSKAKKKPSTSKLERETLQIQIEDRQNRIEWRKAMLDVIKEDIQLSQEVFQLLQSDKENAIILLEDALKIQTLRNEQIRAAIPEADRKKTDSVNAKTQELSKFLLDNNEKKYKDLEELNTLQDSVNMIESYSVDKSDQKIVELEEICASDDEDKNIKRETLRRRQEEVLRAEMIEIFERKARDYQENCSKKLDKNIEKIVDETRWWKDSGDILCSMKDSLEQKNAAIYRKIKEEKENLKQRKDKALQVSIIVEEQKREIAKLEKRNVKLKQEEKEEAQLLKEQKILVSQRETAKQDLEELSSKLQEYKSITKYNEYFIQNIENKISKAKLLASDLKDVIETANNLITEDLELPLVKKDNEIPQPKNILQNLECLFEGATKLIFESQQK</sequence>
<organism evidence="3 4">
    <name type="scientific">Oedothorax gibbosus</name>
    <dbReference type="NCBI Taxonomy" id="931172"/>
    <lineage>
        <taxon>Eukaryota</taxon>
        <taxon>Metazoa</taxon>
        <taxon>Ecdysozoa</taxon>
        <taxon>Arthropoda</taxon>
        <taxon>Chelicerata</taxon>
        <taxon>Arachnida</taxon>
        <taxon>Araneae</taxon>
        <taxon>Araneomorphae</taxon>
        <taxon>Entelegynae</taxon>
        <taxon>Araneoidea</taxon>
        <taxon>Linyphiidae</taxon>
        <taxon>Erigoninae</taxon>
        <taxon>Oedothorax</taxon>
    </lineage>
</organism>
<evidence type="ECO:0000256" key="2">
    <source>
        <dbReference type="SAM" id="MobiDB-lite"/>
    </source>
</evidence>
<gene>
    <name evidence="3" type="ORF">JTE90_028502</name>
</gene>
<evidence type="ECO:0000256" key="1">
    <source>
        <dbReference type="SAM" id="Coils"/>
    </source>
</evidence>
<comment type="caution">
    <text evidence="3">The sequence shown here is derived from an EMBL/GenBank/DDBJ whole genome shotgun (WGS) entry which is preliminary data.</text>
</comment>
<dbReference type="Proteomes" id="UP000827092">
    <property type="component" value="Unassembled WGS sequence"/>
</dbReference>
<evidence type="ECO:0000313" key="4">
    <source>
        <dbReference type="Proteomes" id="UP000827092"/>
    </source>
</evidence>
<keyword evidence="4" id="KW-1185">Reference proteome</keyword>
<feature type="region of interest" description="Disordered" evidence="2">
    <location>
        <begin position="1"/>
        <end position="23"/>
    </location>
</feature>
<feature type="compositionally biased region" description="Basic residues" evidence="2">
    <location>
        <begin position="1"/>
        <end position="15"/>
    </location>
</feature>
<proteinExistence type="predicted"/>
<protein>
    <submittedName>
        <fullName evidence="3">Uncharacterized protein</fullName>
    </submittedName>
</protein>
<dbReference type="EMBL" id="JAFNEN010000016">
    <property type="protein sequence ID" value="KAG8200318.1"/>
    <property type="molecule type" value="Genomic_DNA"/>
</dbReference>
<reference evidence="3 4" key="1">
    <citation type="journal article" date="2022" name="Nat. Ecol. Evol.">
        <title>A masculinizing supergene underlies an exaggerated male reproductive morph in a spider.</title>
        <authorList>
            <person name="Hendrickx F."/>
            <person name="De Corte Z."/>
            <person name="Sonet G."/>
            <person name="Van Belleghem S.M."/>
            <person name="Kostlbacher S."/>
            <person name="Vangestel C."/>
        </authorList>
    </citation>
    <scope>NUCLEOTIDE SEQUENCE [LARGE SCALE GENOMIC DNA]</scope>
    <source>
        <strain evidence="3">W744_W776</strain>
    </source>
</reference>
<evidence type="ECO:0000313" key="3">
    <source>
        <dbReference type="EMBL" id="KAG8200318.1"/>
    </source>
</evidence>
<dbReference type="AlphaFoldDB" id="A0AAV6VW28"/>
<feature type="coiled-coil region" evidence="1">
    <location>
        <begin position="180"/>
        <end position="344"/>
    </location>
</feature>
<name>A0AAV6VW28_9ARAC</name>
<keyword evidence="1" id="KW-0175">Coiled coil</keyword>